<organism evidence="1 2">
    <name type="scientific">Thalictrum thalictroides</name>
    <name type="common">Rue-anemone</name>
    <name type="synonym">Anemone thalictroides</name>
    <dbReference type="NCBI Taxonomy" id="46969"/>
    <lineage>
        <taxon>Eukaryota</taxon>
        <taxon>Viridiplantae</taxon>
        <taxon>Streptophyta</taxon>
        <taxon>Embryophyta</taxon>
        <taxon>Tracheophyta</taxon>
        <taxon>Spermatophyta</taxon>
        <taxon>Magnoliopsida</taxon>
        <taxon>Ranunculales</taxon>
        <taxon>Ranunculaceae</taxon>
        <taxon>Thalictroideae</taxon>
        <taxon>Thalictrum</taxon>
    </lineage>
</organism>
<accession>A0A7J6WBL0</accession>
<gene>
    <name evidence="1" type="ORF">FRX31_016083</name>
</gene>
<dbReference type="AlphaFoldDB" id="A0A7J6WBL0"/>
<dbReference type="EMBL" id="JABWDY010018863">
    <property type="protein sequence ID" value="KAF5194327.1"/>
    <property type="molecule type" value="Genomic_DNA"/>
</dbReference>
<evidence type="ECO:0000313" key="1">
    <source>
        <dbReference type="EMBL" id="KAF5194327.1"/>
    </source>
</evidence>
<keyword evidence="2" id="KW-1185">Reference proteome</keyword>
<protein>
    <submittedName>
        <fullName evidence="1">Uncharacterized protein</fullName>
    </submittedName>
</protein>
<reference evidence="1 2" key="1">
    <citation type="submission" date="2020-06" db="EMBL/GenBank/DDBJ databases">
        <title>Transcriptomic and genomic resources for Thalictrum thalictroides and T. hernandezii: Facilitating candidate gene discovery in an emerging model plant lineage.</title>
        <authorList>
            <person name="Arias T."/>
            <person name="Riano-Pachon D.M."/>
            <person name="Di Stilio V.S."/>
        </authorList>
    </citation>
    <scope>NUCLEOTIDE SEQUENCE [LARGE SCALE GENOMIC DNA]</scope>
    <source>
        <strain evidence="2">cv. WT478/WT964</strain>
        <tissue evidence="1">Leaves</tissue>
    </source>
</reference>
<sequence length="83" mass="8868">MVKLYSAIDITPCDEAVELDSSYLPSGSEFISSICNGLVCLDGFEGNGFCIWNPLTKDYVVIPALPSSSHFPNCNKITSAGFG</sequence>
<proteinExistence type="predicted"/>
<name>A0A7J6WBL0_THATH</name>
<evidence type="ECO:0000313" key="2">
    <source>
        <dbReference type="Proteomes" id="UP000554482"/>
    </source>
</evidence>
<dbReference type="Proteomes" id="UP000554482">
    <property type="component" value="Unassembled WGS sequence"/>
</dbReference>
<comment type="caution">
    <text evidence="1">The sequence shown here is derived from an EMBL/GenBank/DDBJ whole genome shotgun (WGS) entry which is preliminary data.</text>
</comment>